<feature type="transmembrane region" description="Helical" evidence="1">
    <location>
        <begin position="67"/>
        <end position="86"/>
    </location>
</feature>
<reference evidence="2 3" key="1">
    <citation type="journal article" date="2013" name="BMC Genomics">
        <title>The miniature genome of a carnivorous plant Genlisea aurea contains a low number of genes and short non-coding sequences.</title>
        <authorList>
            <person name="Leushkin E.V."/>
            <person name="Sutormin R.A."/>
            <person name="Nabieva E.R."/>
            <person name="Penin A.A."/>
            <person name="Kondrashov A.S."/>
            <person name="Logacheva M.D."/>
        </authorList>
    </citation>
    <scope>NUCLEOTIDE SEQUENCE [LARGE SCALE GENOMIC DNA]</scope>
</reference>
<keyword evidence="1" id="KW-0812">Transmembrane</keyword>
<organism evidence="2 3">
    <name type="scientific">Genlisea aurea</name>
    <dbReference type="NCBI Taxonomy" id="192259"/>
    <lineage>
        <taxon>Eukaryota</taxon>
        <taxon>Viridiplantae</taxon>
        <taxon>Streptophyta</taxon>
        <taxon>Embryophyta</taxon>
        <taxon>Tracheophyta</taxon>
        <taxon>Spermatophyta</taxon>
        <taxon>Magnoliopsida</taxon>
        <taxon>eudicotyledons</taxon>
        <taxon>Gunneridae</taxon>
        <taxon>Pentapetalae</taxon>
        <taxon>asterids</taxon>
        <taxon>lamiids</taxon>
        <taxon>Lamiales</taxon>
        <taxon>Lentibulariaceae</taxon>
        <taxon>Genlisea</taxon>
    </lineage>
</organism>
<dbReference type="OrthoDB" id="1741366at2759"/>
<comment type="caution">
    <text evidence="2">The sequence shown here is derived from an EMBL/GenBank/DDBJ whole genome shotgun (WGS) entry which is preliminary data.</text>
</comment>
<protein>
    <recommendedName>
        <fullName evidence="4">Transmembrane protein</fullName>
    </recommendedName>
</protein>
<evidence type="ECO:0008006" key="4">
    <source>
        <dbReference type="Google" id="ProtNLM"/>
    </source>
</evidence>
<dbReference type="EMBL" id="AUSU01003448">
    <property type="protein sequence ID" value="EPS66840.1"/>
    <property type="molecule type" value="Genomic_DNA"/>
</dbReference>
<feature type="transmembrane region" description="Helical" evidence="1">
    <location>
        <begin position="163"/>
        <end position="181"/>
    </location>
</feature>
<sequence>MIRISFGLCKPSYYSVGFIFFCSLFGSSKDLFPFGNDDHHGGDGSSNSENVGSPQSSRSFAETQLEIFHVQHGLLVLHSFGVLMFLPSLVARFQRIGTGYSPPWFWDSALCTGIILHGGFCGSKLECGMPVFSLPWREVRLSFVYLVAGYFSYLSALELAPYRAFYAMAAIGIASFAFRIMEKVKTSTKRHRSRKQHHSHRH</sequence>
<feature type="transmembrane region" description="Helical" evidence="1">
    <location>
        <begin position="139"/>
        <end position="157"/>
    </location>
</feature>
<dbReference type="Proteomes" id="UP000015453">
    <property type="component" value="Unassembled WGS sequence"/>
</dbReference>
<evidence type="ECO:0000313" key="2">
    <source>
        <dbReference type="EMBL" id="EPS66840.1"/>
    </source>
</evidence>
<keyword evidence="3" id="KW-1185">Reference proteome</keyword>
<proteinExistence type="predicted"/>
<feature type="transmembrane region" description="Helical" evidence="1">
    <location>
        <begin position="12"/>
        <end position="28"/>
    </location>
</feature>
<evidence type="ECO:0000313" key="3">
    <source>
        <dbReference type="Proteomes" id="UP000015453"/>
    </source>
</evidence>
<dbReference type="AlphaFoldDB" id="S8CJK9"/>
<accession>S8CJK9</accession>
<dbReference type="PANTHER" id="PTHR47346">
    <property type="entry name" value="HYDROLASES, ACTING ON ESTER BOND"/>
    <property type="match status" value="1"/>
</dbReference>
<evidence type="ECO:0000256" key="1">
    <source>
        <dbReference type="SAM" id="Phobius"/>
    </source>
</evidence>
<dbReference type="PANTHER" id="PTHR47346:SF1">
    <property type="entry name" value="GPI INOSITOL-DEACYLASE"/>
    <property type="match status" value="1"/>
</dbReference>
<gene>
    <name evidence="2" type="ORF">M569_07935</name>
</gene>
<name>S8CJK9_9LAMI</name>
<keyword evidence="1" id="KW-0472">Membrane</keyword>
<keyword evidence="1" id="KW-1133">Transmembrane helix</keyword>